<accession>A0A382I8E9</accession>
<organism evidence="1">
    <name type="scientific">marine metagenome</name>
    <dbReference type="NCBI Taxonomy" id="408172"/>
    <lineage>
        <taxon>unclassified sequences</taxon>
        <taxon>metagenomes</taxon>
        <taxon>ecological metagenomes</taxon>
    </lineage>
</organism>
<name>A0A382I8E9_9ZZZZ</name>
<gene>
    <name evidence="1" type="ORF">METZ01_LOCUS248519</name>
</gene>
<dbReference type="EMBL" id="UINC01065713">
    <property type="protein sequence ID" value="SVB95665.1"/>
    <property type="molecule type" value="Genomic_DNA"/>
</dbReference>
<dbReference type="AlphaFoldDB" id="A0A382I8E9"/>
<sequence length="48" mass="5299">MFRAVTRVRRSHGTRSTLFTVAPSGLAEFAGLRRVGPNLQHHPSEILA</sequence>
<proteinExistence type="predicted"/>
<reference evidence="1" key="1">
    <citation type="submission" date="2018-05" db="EMBL/GenBank/DDBJ databases">
        <authorList>
            <person name="Lanie J.A."/>
            <person name="Ng W.-L."/>
            <person name="Kazmierczak K.M."/>
            <person name="Andrzejewski T.M."/>
            <person name="Davidsen T.M."/>
            <person name="Wayne K.J."/>
            <person name="Tettelin H."/>
            <person name="Glass J.I."/>
            <person name="Rusch D."/>
            <person name="Podicherti R."/>
            <person name="Tsui H.-C.T."/>
            <person name="Winkler M.E."/>
        </authorList>
    </citation>
    <scope>NUCLEOTIDE SEQUENCE</scope>
</reference>
<evidence type="ECO:0000313" key="1">
    <source>
        <dbReference type="EMBL" id="SVB95665.1"/>
    </source>
</evidence>
<protein>
    <submittedName>
        <fullName evidence="1">Uncharacterized protein</fullName>
    </submittedName>
</protein>